<organism evidence="2 3">
    <name type="scientific">Nonomuraea rosea</name>
    <dbReference type="NCBI Taxonomy" id="638574"/>
    <lineage>
        <taxon>Bacteria</taxon>
        <taxon>Bacillati</taxon>
        <taxon>Actinomycetota</taxon>
        <taxon>Actinomycetes</taxon>
        <taxon>Streptosporangiales</taxon>
        <taxon>Streptosporangiaceae</taxon>
        <taxon>Nonomuraea</taxon>
    </lineage>
</organism>
<feature type="transmembrane region" description="Helical" evidence="1">
    <location>
        <begin position="340"/>
        <end position="357"/>
    </location>
</feature>
<feature type="transmembrane region" description="Helical" evidence="1">
    <location>
        <begin position="420"/>
        <end position="440"/>
    </location>
</feature>
<proteinExistence type="predicted"/>
<feature type="transmembrane region" description="Helical" evidence="1">
    <location>
        <begin position="12"/>
        <end position="33"/>
    </location>
</feature>
<feature type="transmembrane region" description="Helical" evidence="1">
    <location>
        <begin position="364"/>
        <end position="382"/>
    </location>
</feature>
<sequence>MLPAIDLYMRYAWLCHPVTVAGVVVLLLNDHLFKQVWPGFVTGKLSDFAGLLVAPALPALLFRRRGDLAATVLTGVVFVLVKTTETGAEAATQAWTLVADPSRVLADPTDLLALPTLALAWWIRNRALDPQPGSARRRSLDPALKPARRGLEMFPARWRILVTVPLAVLAVTATSAAPLPPSAESVEVDKAGRIIVHVRNGSSPAWVSEDGGQTWAEGQYERIKSPQSAACVPGQGTRCYRVTSGRLAVEQSDDGGTTWGPSWSLSGDDRERLVRQHGGRADLRSVALAVQARPGGHTVVVANSQDGILVRDPSGAWRRVGWPGDDVHLDEVDLTPEMDLALFLAALMMFGGIGAGVRRRHRLYTGFAAMAATGFYLALLSWHGLFGIGLLMLLIGGLMALAGAMWCFVLVIIGKTEPTPVAVGLLAAPLVYATVYTPFYGWSTGTPGSYELAVVFAVLLTALVLFAGVAVIRRDARRTDSDAYTDPYTNADPYPHD</sequence>
<dbReference type="Gene3D" id="2.130.10.10">
    <property type="entry name" value="YVTN repeat-like/Quinoprotein amine dehydrogenase"/>
    <property type="match status" value="1"/>
</dbReference>
<dbReference type="InterPro" id="IPR015943">
    <property type="entry name" value="WD40/YVTN_repeat-like_dom_sf"/>
</dbReference>
<accession>A0ABP6XPY6</accession>
<feature type="transmembrane region" description="Helical" evidence="1">
    <location>
        <begin position="452"/>
        <end position="472"/>
    </location>
</feature>
<feature type="transmembrane region" description="Helical" evidence="1">
    <location>
        <begin position="45"/>
        <end position="62"/>
    </location>
</feature>
<feature type="transmembrane region" description="Helical" evidence="1">
    <location>
        <begin position="388"/>
        <end position="413"/>
    </location>
</feature>
<comment type="caution">
    <text evidence="2">The sequence shown here is derived from an EMBL/GenBank/DDBJ whole genome shotgun (WGS) entry which is preliminary data.</text>
</comment>
<name>A0ABP6XPY6_9ACTN</name>
<evidence type="ECO:0008006" key="4">
    <source>
        <dbReference type="Google" id="ProtNLM"/>
    </source>
</evidence>
<dbReference type="Proteomes" id="UP001500630">
    <property type="component" value="Unassembled WGS sequence"/>
</dbReference>
<gene>
    <name evidence="2" type="ORF">GCM10022419_058820</name>
</gene>
<evidence type="ECO:0000313" key="3">
    <source>
        <dbReference type="Proteomes" id="UP001500630"/>
    </source>
</evidence>
<keyword evidence="1" id="KW-0812">Transmembrane</keyword>
<keyword evidence="3" id="KW-1185">Reference proteome</keyword>
<dbReference type="InterPro" id="IPR036278">
    <property type="entry name" value="Sialidase_sf"/>
</dbReference>
<evidence type="ECO:0000313" key="2">
    <source>
        <dbReference type="EMBL" id="GAA3570183.1"/>
    </source>
</evidence>
<dbReference type="CDD" id="cd15482">
    <property type="entry name" value="Sialidase_non-viral"/>
    <property type="match status" value="1"/>
</dbReference>
<dbReference type="SUPFAM" id="SSF50939">
    <property type="entry name" value="Sialidases"/>
    <property type="match status" value="1"/>
</dbReference>
<keyword evidence="1" id="KW-1133">Transmembrane helix</keyword>
<dbReference type="EMBL" id="BAABDQ010000013">
    <property type="protein sequence ID" value="GAA3570183.1"/>
    <property type="molecule type" value="Genomic_DNA"/>
</dbReference>
<evidence type="ECO:0000256" key="1">
    <source>
        <dbReference type="SAM" id="Phobius"/>
    </source>
</evidence>
<protein>
    <recommendedName>
        <fullName evidence="4">Exo-alpha-sialidase</fullName>
    </recommendedName>
</protein>
<keyword evidence="1" id="KW-0472">Membrane</keyword>
<feature type="transmembrane region" description="Helical" evidence="1">
    <location>
        <begin position="158"/>
        <end position="179"/>
    </location>
</feature>
<reference evidence="3" key="1">
    <citation type="journal article" date="2019" name="Int. J. Syst. Evol. Microbiol.">
        <title>The Global Catalogue of Microorganisms (GCM) 10K type strain sequencing project: providing services to taxonomists for standard genome sequencing and annotation.</title>
        <authorList>
            <consortium name="The Broad Institute Genomics Platform"/>
            <consortium name="The Broad Institute Genome Sequencing Center for Infectious Disease"/>
            <person name="Wu L."/>
            <person name="Ma J."/>
        </authorList>
    </citation>
    <scope>NUCLEOTIDE SEQUENCE [LARGE SCALE GENOMIC DNA]</scope>
    <source>
        <strain evidence="3">JCM 17326</strain>
    </source>
</reference>